<dbReference type="Proteomes" id="UP000198876">
    <property type="component" value="Unassembled WGS sequence"/>
</dbReference>
<dbReference type="RefSeq" id="WP_092893556.1">
    <property type="nucleotide sequence ID" value="NZ_FOOQ01000005.1"/>
</dbReference>
<dbReference type="OrthoDB" id="286644at2157"/>
<evidence type="ECO:0000313" key="4">
    <source>
        <dbReference type="Proteomes" id="UP000198876"/>
    </source>
</evidence>
<keyword evidence="2" id="KW-0812">Transmembrane</keyword>
<feature type="region of interest" description="Disordered" evidence="1">
    <location>
        <begin position="1"/>
        <end position="29"/>
    </location>
</feature>
<organism evidence="3 4">
    <name type="scientific">Halopelagius inordinatus</name>
    <dbReference type="NCBI Taxonomy" id="553467"/>
    <lineage>
        <taxon>Archaea</taxon>
        <taxon>Methanobacteriati</taxon>
        <taxon>Methanobacteriota</taxon>
        <taxon>Stenosarchaea group</taxon>
        <taxon>Halobacteria</taxon>
        <taxon>Halobacteriales</taxon>
        <taxon>Haloferacaceae</taxon>
    </lineage>
</organism>
<keyword evidence="2" id="KW-0472">Membrane</keyword>
<feature type="transmembrane region" description="Helical" evidence="2">
    <location>
        <begin position="92"/>
        <end position="111"/>
    </location>
</feature>
<proteinExistence type="predicted"/>
<feature type="compositionally biased region" description="Basic and acidic residues" evidence="1">
    <location>
        <begin position="1"/>
        <end position="20"/>
    </location>
</feature>
<gene>
    <name evidence="3" type="ORF">SAMN04488063_3191</name>
</gene>
<keyword evidence="2" id="KW-1133">Transmembrane helix</keyword>
<evidence type="ECO:0000313" key="3">
    <source>
        <dbReference type="EMBL" id="SFG87753.1"/>
    </source>
</evidence>
<evidence type="ECO:0000256" key="2">
    <source>
        <dbReference type="SAM" id="Phobius"/>
    </source>
</evidence>
<keyword evidence="4" id="KW-1185">Reference proteome</keyword>
<dbReference type="AlphaFoldDB" id="A0A1I2VF99"/>
<feature type="transmembrane region" description="Helical" evidence="2">
    <location>
        <begin position="67"/>
        <end position="86"/>
    </location>
</feature>
<protein>
    <submittedName>
        <fullName evidence="3">Uncharacterized protein</fullName>
    </submittedName>
</protein>
<sequence>MSSPRDRYDDEESRYGVDQDARDEDPGGFSFYPSWGWGGGWGLPSAARKEGTVRSNEGAGDDDDGSLVDEGLISLLIVVGAVLFLIPEPATSAIGALLLFVGAVGWLVDWLL</sequence>
<name>A0A1I2VF99_9EURY</name>
<reference evidence="4" key="1">
    <citation type="submission" date="2016-10" db="EMBL/GenBank/DDBJ databases">
        <authorList>
            <person name="Varghese N."/>
            <person name="Submissions S."/>
        </authorList>
    </citation>
    <scope>NUCLEOTIDE SEQUENCE [LARGE SCALE GENOMIC DNA]</scope>
    <source>
        <strain evidence="4">CGMCC 1.7739</strain>
    </source>
</reference>
<accession>A0A1I2VF99</accession>
<dbReference type="EMBL" id="FOOQ01000005">
    <property type="protein sequence ID" value="SFG87753.1"/>
    <property type="molecule type" value="Genomic_DNA"/>
</dbReference>
<evidence type="ECO:0000256" key="1">
    <source>
        <dbReference type="SAM" id="MobiDB-lite"/>
    </source>
</evidence>